<dbReference type="Proteomes" id="UP000004386">
    <property type="component" value="Unassembled WGS sequence"/>
</dbReference>
<comment type="caution">
    <text evidence="1">The sequence shown here is derived from an EMBL/GenBank/DDBJ whole genome shotgun (WGS) entry which is preliminary data.</text>
</comment>
<evidence type="ECO:0008006" key="3">
    <source>
        <dbReference type="Google" id="ProtNLM"/>
    </source>
</evidence>
<organism evidence="1 2">
    <name type="scientific">Brucella intermedia LMG 3301</name>
    <dbReference type="NCBI Taxonomy" id="641118"/>
    <lineage>
        <taxon>Bacteria</taxon>
        <taxon>Pseudomonadati</taxon>
        <taxon>Pseudomonadota</taxon>
        <taxon>Alphaproteobacteria</taxon>
        <taxon>Hyphomicrobiales</taxon>
        <taxon>Brucellaceae</taxon>
        <taxon>Brucella/Ochrobactrum group</taxon>
        <taxon>Brucella</taxon>
    </lineage>
</organism>
<dbReference type="Gene3D" id="6.10.250.730">
    <property type="match status" value="1"/>
</dbReference>
<proteinExistence type="predicted"/>
<evidence type="ECO:0000313" key="1">
    <source>
        <dbReference type="EMBL" id="EEQ93532.1"/>
    </source>
</evidence>
<dbReference type="EMBL" id="ACQA01000002">
    <property type="protein sequence ID" value="EEQ93532.1"/>
    <property type="molecule type" value="Genomic_DNA"/>
</dbReference>
<accession>C4WKZ8</accession>
<protein>
    <recommendedName>
        <fullName evidence="3">DUF982 domain-containing protein</fullName>
    </recommendedName>
</protein>
<evidence type="ECO:0000313" key="2">
    <source>
        <dbReference type="Proteomes" id="UP000004386"/>
    </source>
</evidence>
<name>C4WKZ8_9HYPH</name>
<dbReference type="AlphaFoldDB" id="C4WKZ8"/>
<gene>
    <name evidence="1" type="ORF">OINT_2000689</name>
</gene>
<dbReference type="InterPro" id="IPR010385">
    <property type="entry name" value="DUF982"/>
</dbReference>
<reference evidence="1 2" key="1">
    <citation type="submission" date="2009-05" db="EMBL/GenBank/DDBJ databases">
        <authorList>
            <person name="Setubal J.C."/>
            <person name="Boyle S."/>
            <person name="Crasta O.R."/>
            <person name="Gillespie J.J."/>
            <person name="Kenyon R.W."/>
            <person name="Lu J."/>
            <person name="Mane S."/>
            <person name="Nagrani S."/>
            <person name="Shallom J.M."/>
            <person name="Shallom S."/>
            <person name="Shukla M."/>
            <person name="Snyder E.E."/>
            <person name="Sobral B.W."/>
            <person name="Wattam A.R."/>
            <person name="Will R."/>
            <person name="Williams K."/>
            <person name="Yoo H."/>
            <person name="Munk C."/>
            <person name="Tapia R."/>
            <person name="Green L."/>
            <person name="Rogers Y."/>
            <person name="Detter J.C."/>
            <person name="Bruce D."/>
            <person name="Brettin T.S."/>
            <person name="Tsolis R."/>
        </authorList>
    </citation>
    <scope>NUCLEOTIDE SEQUENCE [LARGE SCALE GENOMIC DNA]</scope>
    <source>
        <strain evidence="1 2">LMG 3301</strain>
    </source>
</reference>
<dbReference type="HOGENOM" id="CLU_134423_1_0_5"/>
<dbReference type="Pfam" id="PF06169">
    <property type="entry name" value="DUF982"/>
    <property type="match status" value="1"/>
</dbReference>
<sequence>MEVLMSDRLFDSPVFVKDGPYLIHEIACVEDAIDYLYEWPEHDRDVIYEMTWKACCDAQNGLKPLHVARHAVAGFALKRNILEEPQTAIPWAPNVRSGGGRVPA</sequence>